<evidence type="ECO:0000313" key="3">
    <source>
        <dbReference type="Proteomes" id="UP000197138"/>
    </source>
</evidence>
<sequence length="119" mass="12833">MDVERSEQQITKELEQIVYDSPKQNSVEQSLAWLLLKEAGPDWALGLNGPSFRAGPAKERTGPRPVSQGRSGSGGQRRPRSCGRRFSPLDAAMKAEMDAGDGPGHRSGFVVVDRGLTGV</sequence>
<protein>
    <submittedName>
        <fullName evidence="2">Uncharacterized protein</fullName>
    </submittedName>
</protein>
<comment type="caution">
    <text evidence="2">The sequence shown here is derived from an EMBL/GenBank/DDBJ whole genome shotgun (WGS) entry which is preliminary data.</text>
</comment>
<accession>A0A218WYU3</accession>
<evidence type="ECO:0000313" key="2">
    <source>
        <dbReference type="EMBL" id="OWM78065.1"/>
    </source>
</evidence>
<reference evidence="3" key="1">
    <citation type="journal article" date="2017" name="Plant J.">
        <title>The pomegranate (Punica granatum L.) genome and the genomics of punicalagin biosynthesis.</title>
        <authorList>
            <person name="Qin G."/>
            <person name="Xu C."/>
            <person name="Ming R."/>
            <person name="Tang H."/>
            <person name="Guyot R."/>
            <person name="Kramer E.M."/>
            <person name="Hu Y."/>
            <person name="Yi X."/>
            <person name="Qi Y."/>
            <person name="Xu X."/>
            <person name="Gao Z."/>
            <person name="Pan H."/>
            <person name="Jian J."/>
            <person name="Tian Y."/>
            <person name="Yue Z."/>
            <person name="Xu Y."/>
        </authorList>
    </citation>
    <scope>NUCLEOTIDE SEQUENCE [LARGE SCALE GENOMIC DNA]</scope>
    <source>
        <strain evidence="3">cv. Dabenzi</strain>
    </source>
</reference>
<gene>
    <name evidence="2" type="ORF">CDL15_Pgr018634</name>
</gene>
<evidence type="ECO:0000256" key="1">
    <source>
        <dbReference type="SAM" id="MobiDB-lite"/>
    </source>
</evidence>
<dbReference type="EMBL" id="MTKT01002507">
    <property type="protein sequence ID" value="OWM78065.1"/>
    <property type="molecule type" value="Genomic_DNA"/>
</dbReference>
<dbReference type="Proteomes" id="UP000197138">
    <property type="component" value="Unassembled WGS sequence"/>
</dbReference>
<feature type="region of interest" description="Disordered" evidence="1">
    <location>
        <begin position="47"/>
        <end position="109"/>
    </location>
</feature>
<name>A0A218WYU3_PUNGR</name>
<dbReference type="AlphaFoldDB" id="A0A218WYU3"/>
<organism evidence="2 3">
    <name type="scientific">Punica granatum</name>
    <name type="common">Pomegranate</name>
    <dbReference type="NCBI Taxonomy" id="22663"/>
    <lineage>
        <taxon>Eukaryota</taxon>
        <taxon>Viridiplantae</taxon>
        <taxon>Streptophyta</taxon>
        <taxon>Embryophyta</taxon>
        <taxon>Tracheophyta</taxon>
        <taxon>Spermatophyta</taxon>
        <taxon>Magnoliopsida</taxon>
        <taxon>eudicotyledons</taxon>
        <taxon>Gunneridae</taxon>
        <taxon>Pentapetalae</taxon>
        <taxon>rosids</taxon>
        <taxon>malvids</taxon>
        <taxon>Myrtales</taxon>
        <taxon>Lythraceae</taxon>
        <taxon>Punica</taxon>
    </lineage>
</organism>
<proteinExistence type="predicted"/>